<evidence type="ECO:0000256" key="1">
    <source>
        <dbReference type="ARBA" id="ARBA00004496"/>
    </source>
</evidence>
<name>A0ABW8AJ71_9ACTN</name>
<keyword evidence="14" id="KW-1185">Reference proteome</keyword>
<protein>
    <recommendedName>
        <fullName evidence="10">D-alanine--D-alanine ligase</fullName>
        <ecNumber evidence="10">6.3.2.4</ecNumber>
    </recommendedName>
    <alternativeName>
        <fullName evidence="10">D-Ala-D-Ala ligase</fullName>
    </alternativeName>
    <alternativeName>
        <fullName evidence="10">D-alanylalanine synthetase</fullName>
    </alternativeName>
</protein>
<comment type="catalytic activity">
    <reaction evidence="10">
        <text>2 D-alanine + ATP = D-alanyl-D-alanine + ADP + phosphate + H(+)</text>
        <dbReference type="Rhea" id="RHEA:11224"/>
        <dbReference type="ChEBI" id="CHEBI:15378"/>
        <dbReference type="ChEBI" id="CHEBI:30616"/>
        <dbReference type="ChEBI" id="CHEBI:43474"/>
        <dbReference type="ChEBI" id="CHEBI:57416"/>
        <dbReference type="ChEBI" id="CHEBI:57822"/>
        <dbReference type="ChEBI" id="CHEBI:456216"/>
        <dbReference type="EC" id="6.3.2.4"/>
    </reaction>
</comment>
<dbReference type="PROSITE" id="PS50975">
    <property type="entry name" value="ATP_GRASP"/>
    <property type="match status" value="1"/>
</dbReference>
<evidence type="ECO:0000256" key="5">
    <source>
        <dbReference type="ARBA" id="ARBA00022741"/>
    </source>
</evidence>
<dbReference type="SUPFAM" id="SSF56059">
    <property type="entry name" value="Glutathione synthetase ATP-binding domain-like"/>
    <property type="match status" value="1"/>
</dbReference>
<comment type="subcellular location">
    <subcellularLocation>
        <location evidence="1 10">Cytoplasm</location>
    </subcellularLocation>
</comment>
<dbReference type="SUPFAM" id="SSF52440">
    <property type="entry name" value="PreATP-grasp domain"/>
    <property type="match status" value="1"/>
</dbReference>
<dbReference type="PANTHER" id="PTHR23132">
    <property type="entry name" value="D-ALANINE--D-ALANINE LIGASE"/>
    <property type="match status" value="1"/>
</dbReference>
<accession>A0ABW8AJ71</accession>
<comment type="function">
    <text evidence="10">Cell wall formation.</text>
</comment>
<keyword evidence="6 11" id="KW-0067">ATP-binding</keyword>
<gene>
    <name evidence="10" type="primary">ddl</name>
    <name evidence="13" type="ORF">ACIB24_04985</name>
</gene>
<evidence type="ECO:0000256" key="3">
    <source>
        <dbReference type="ARBA" id="ARBA00022490"/>
    </source>
</evidence>
<reference evidence="13 14" key="1">
    <citation type="submission" date="2024-10" db="EMBL/GenBank/DDBJ databases">
        <title>The Natural Products Discovery Center: Release of the First 8490 Sequenced Strains for Exploring Actinobacteria Biosynthetic Diversity.</title>
        <authorList>
            <person name="Kalkreuter E."/>
            <person name="Kautsar S.A."/>
            <person name="Yang D."/>
            <person name="Bader C.D."/>
            <person name="Teijaro C.N."/>
            <person name="Fluegel L."/>
            <person name="Davis C.M."/>
            <person name="Simpson J.R."/>
            <person name="Lauterbach L."/>
            <person name="Steele A.D."/>
            <person name="Gui C."/>
            <person name="Meng S."/>
            <person name="Li G."/>
            <person name="Viehrig K."/>
            <person name="Ye F."/>
            <person name="Su P."/>
            <person name="Kiefer A.F."/>
            <person name="Nichols A."/>
            <person name="Cepeda A.J."/>
            <person name="Yan W."/>
            <person name="Fan B."/>
            <person name="Jiang Y."/>
            <person name="Adhikari A."/>
            <person name="Zheng C.-J."/>
            <person name="Schuster L."/>
            <person name="Cowan T.M."/>
            <person name="Smanski M.J."/>
            <person name="Chevrette M.G."/>
            <person name="De Carvalho L.P.S."/>
            <person name="Shen B."/>
        </authorList>
    </citation>
    <scope>NUCLEOTIDE SEQUENCE [LARGE SCALE GENOMIC DNA]</scope>
    <source>
        <strain evidence="13 14">NPDC049639</strain>
    </source>
</reference>
<dbReference type="Gene3D" id="3.30.1490.20">
    <property type="entry name" value="ATP-grasp fold, A domain"/>
    <property type="match status" value="1"/>
</dbReference>
<dbReference type="HAMAP" id="MF_00047">
    <property type="entry name" value="Dala_Dala_lig"/>
    <property type="match status" value="1"/>
</dbReference>
<dbReference type="InterPro" id="IPR011127">
    <property type="entry name" value="Dala_Dala_lig_N"/>
</dbReference>
<comment type="pathway">
    <text evidence="10">Cell wall biogenesis; peptidoglycan biosynthesis.</text>
</comment>
<dbReference type="InterPro" id="IPR013815">
    <property type="entry name" value="ATP_grasp_subdomain_1"/>
</dbReference>
<keyword evidence="3 10" id="KW-0963">Cytoplasm</keyword>
<dbReference type="Gene3D" id="3.40.50.20">
    <property type="match status" value="1"/>
</dbReference>
<dbReference type="RefSeq" id="WP_398276001.1">
    <property type="nucleotide sequence ID" value="NZ_JBITLV010000001.1"/>
</dbReference>
<proteinExistence type="inferred from homology"/>
<dbReference type="InterPro" id="IPR016185">
    <property type="entry name" value="PreATP-grasp_dom_sf"/>
</dbReference>
<evidence type="ECO:0000256" key="10">
    <source>
        <dbReference type="HAMAP-Rule" id="MF_00047"/>
    </source>
</evidence>
<dbReference type="EMBL" id="JBITLV010000001">
    <property type="protein sequence ID" value="MFI7586410.1"/>
    <property type="molecule type" value="Genomic_DNA"/>
</dbReference>
<organism evidence="13 14">
    <name type="scientific">Spongisporangium articulatum</name>
    <dbReference type="NCBI Taxonomy" id="3362603"/>
    <lineage>
        <taxon>Bacteria</taxon>
        <taxon>Bacillati</taxon>
        <taxon>Actinomycetota</taxon>
        <taxon>Actinomycetes</taxon>
        <taxon>Kineosporiales</taxon>
        <taxon>Kineosporiaceae</taxon>
        <taxon>Spongisporangium</taxon>
    </lineage>
</organism>
<evidence type="ECO:0000256" key="9">
    <source>
        <dbReference type="ARBA" id="ARBA00023316"/>
    </source>
</evidence>
<feature type="domain" description="ATP-grasp" evidence="12">
    <location>
        <begin position="106"/>
        <end position="314"/>
    </location>
</feature>
<comment type="similarity">
    <text evidence="2 10">Belongs to the D-alanine--D-alanine ligase family.</text>
</comment>
<comment type="caution">
    <text evidence="13">The sequence shown here is derived from an EMBL/GenBank/DDBJ whole genome shotgun (WGS) entry which is preliminary data.</text>
</comment>
<dbReference type="Gene3D" id="3.30.470.20">
    <property type="entry name" value="ATP-grasp fold, B domain"/>
    <property type="match status" value="1"/>
</dbReference>
<evidence type="ECO:0000313" key="14">
    <source>
        <dbReference type="Proteomes" id="UP001612915"/>
    </source>
</evidence>
<dbReference type="Pfam" id="PF01820">
    <property type="entry name" value="Dala_Dala_lig_N"/>
    <property type="match status" value="1"/>
</dbReference>
<dbReference type="PROSITE" id="PS00843">
    <property type="entry name" value="DALA_DALA_LIGASE_1"/>
    <property type="match status" value="1"/>
</dbReference>
<evidence type="ECO:0000313" key="13">
    <source>
        <dbReference type="EMBL" id="MFI7586410.1"/>
    </source>
</evidence>
<keyword evidence="4 10" id="KW-0436">Ligase</keyword>
<keyword evidence="7 10" id="KW-0133">Cell shape</keyword>
<keyword evidence="5 11" id="KW-0547">Nucleotide-binding</keyword>
<evidence type="ECO:0000256" key="2">
    <source>
        <dbReference type="ARBA" id="ARBA00010871"/>
    </source>
</evidence>
<dbReference type="InterPro" id="IPR000291">
    <property type="entry name" value="D-Ala_lig_Van_CS"/>
</dbReference>
<dbReference type="PANTHER" id="PTHR23132:SF23">
    <property type="entry name" value="D-ALANINE--D-ALANINE LIGASE B"/>
    <property type="match status" value="1"/>
</dbReference>
<evidence type="ECO:0000256" key="6">
    <source>
        <dbReference type="ARBA" id="ARBA00022840"/>
    </source>
</evidence>
<evidence type="ECO:0000256" key="4">
    <source>
        <dbReference type="ARBA" id="ARBA00022598"/>
    </source>
</evidence>
<dbReference type="InterPro" id="IPR011761">
    <property type="entry name" value="ATP-grasp"/>
</dbReference>
<dbReference type="InterPro" id="IPR011095">
    <property type="entry name" value="Dala_Dala_lig_C"/>
</dbReference>
<dbReference type="Pfam" id="PF07478">
    <property type="entry name" value="Dala_Dala_lig_C"/>
    <property type="match status" value="1"/>
</dbReference>
<evidence type="ECO:0000256" key="11">
    <source>
        <dbReference type="PROSITE-ProRule" id="PRU00409"/>
    </source>
</evidence>
<keyword evidence="9 10" id="KW-0961">Cell wall biogenesis/degradation</keyword>
<evidence type="ECO:0000256" key="7">
    <source>
        <dbReference type="ARBA" id="ARBA00022960"/>
    </source>
</evidence>
<dbReference type="Proteomes" id="UP001612915">
    <property type="component" value="Unassembled WGS sequence"/>
</dbReference>
<dbReference type="InterPro" id="IPR005905">
    <property type="entry name" value="D_ala_D_ala"/>
</dbReference>
<keyword evidence="8 10" id="KW-0573">Peptidoglycan synthesis</keyword>
<evidence type="ECO:0000256" key="8">
    <source>
        <dbReference type="ARBA" id="ARBA00022984"/>
    </source>
</evidence>
<dbReference type="EC" id="6.3.2.4" evidence="10"/>
<sequence>MSVDRSSVRVGVVSGGLSHERDISLQSGRKVQHALRSAGFATSLHDLDGGFVAALRQGQFDVVFPMLHGGVGEDGGLQALLERLDVPFVGSGSAPARRAADKYLAGQALTAAGLTVPDTQLMPVALFKELGAAEVLDLLGFRMTFPLIVKPNSGGSSLGVRVVKHEAELAPALIACFAYCDVALVQRWVDGQEVAVGVIDRGAGPTPYPPVLIHGTHDGVYDFEAHYSTGIISLSTPESVSGLSAGALGDVALRAFNALGLRDLGRVDLVVDGEGVPHVLEVAVTPGLTDTSVFPFGATAAGDPIAEWATALVTRALDR</sequence>
<evidence type="ECO:0000259" key="12">
    <source>
        <dbReference type="PROSITE" id="PS50975"/>
    </source>
</evidence>